<name>A0A550C9J5_9AGAR</name>
<keyword evidence="2" id="KW-1185">Reference proteome</keyword>
<accession>A0A550C9J5</accession>
<dbReference type="PANTHER" id="PTHR37327:SF1">
    <property type="entry name" value="MICROTUBULE INTERACTING AND TRANSPORT DOMAIN-CONTAINING PROTEIN"/>
    <property type="match status" value="1"/>
</dbReference>
<gene>
    <name evidence="1" type="ORF">BD626DRAFT_405656</name>
</gene>
<sequence length="227" mass="25018">MMNLLRGTMESSTGGYVTRRLHVPQEVWSQGGAKLNNTSEKVRVVAILCSALEELQLHSAEVFGAGNVSSGLAMGIGSITRKEADAWTGKLEEFSSICDGVVASFGKKLSVGEGFIVKKSTWGDRMTRSFDKLTNNGKTLDSPAAYVQGLRKLFLHVQLLDEHTKAVKAHPVAPAYAAFAPDMRSSIETKLKRCSEFFATVILTFVIRDLAQLLDKYVKRCEKWLEE</sequence>
<evidence type="ECO:0000313" key="2">
    <source>
        <dbReference type="Proteomes" id="UP000320762"/>
    </source>
</evidence>
<dbReference type="STRING" id="97359.A0A550C9J5"/>
<dbReference type="AlphaFoldDB" id="A0A550C9J5"/>
<dbReference type="PANTHER" id="PTHR37327">
    <property type="entry name" value="CHROMOSOME 1, WHOLE GENOME SHOTGUN SEQUENCE"/>
    <property type="match status" value="1"/>
</dbReference>
<dbReference type="Proteomes" id="UP000320762">
    <property type="component" value="Unassembled WGS sequence"/>
</dbReference>
<reference evidence="1 2" key="1">
    <citation type="journal article" date="2019" name="New Phytol.">
        <title>Comparative genomics reveals unique wood-decay strategies and fruiting body development in the Schizophyllaceae.</title>
        <authorList>
            <person name="Almasi E."/>
            <person name="Sahu N."/>
            <person name="Krizsan K."/>
            <person name="Balint B."/>
            <person name="Kovacs G.M."/>
            <person name="Kiss B."/>
            <person name="Cseklye J."/>
            <person name="Drula E."/>
            <person name="Henrissat B."/>
            <person name="Nagy I."/>
            <person name="Chovatia M."/>
            <person name="Adam C."/>
            <person name="LaButti K."/>
            <person name="Lipzen A."/>
            <person name="Riley R."/>
            <person name="Grigoriev I.V."/>
            <person name="Nagy L.G."/>
        </authorList>
    </citation>
    <scope>NUCLEOTIDE SEQUENCE [LARGE SCALE GENOMIC DNA]</scope>
    <source>
        <strain evidence="1 2">NL-1724</strain>
    </source>
</reference>
<evidence type="ECO:0000313" key="1">
    <source>
        <dbReference type="EMBL" id="TRM61467.1"/>
    </source>
</evidence>
<organism evidence="1 2">
    <name type="scientific">Schizophyllum amplum</name>
    <dbReference type="NCBI Taxonomy" id="97359"/>
    <lineage>
        <taxon>Eukaryota</taxon>
        <taxon>Fungi</taxon>
        <taxon>Dikarya</taxon>
        <taxon>Basidiomycota</taxon>
        <taxon>Agaricomycotina</taxon>
        <taxon>Agaricomycetes</taxon>
        <taxon>Agaricomycetidae</taxon>
        <taxon>Agaricales</taxon>
        <taxon>Schizophyllaceae</taxon>
        <taxon>Schizophyllum</taxon>
    </lineage>
</organism>
<proteinExistence type="predicted"/>
<comment type="caution">
    <text evidence="1">The sequence shown here is derived from an EMBL/GenBank/DDBJ whole genome shotgun (WGS) entry which is preliminary data.</text>
</comment>
<dbReference type="OrthoDB" id="2245455at2759"/>
<protein>
    <submittedName>
        <fullName evidence="1">Uncharacterized protein</fullName>
    </submittedName>
</protein>
<dbReference type="EMBL" id="VDMD01000016">
    <property type="protein sequence ID" value="TRM61467.1"/>
    <property type="molecule type" value="Genomic_DNA"/>
</dbReference>